<dbReference type="SUPFAM" id="SSF89392">
    <property type="entry name" value="Prokaryotic lipoproteins and lipoprotein localization factors"/>
    <property type="match status" value="1"/>
</dbReference>
<accession>A0A0M3UDX4</accession>
<keyword evidence="4" id="KW-0653">Protein transport</keyword>
<keyword evidence="9" id="KW-1185">Reference proteome</keyword>
<dbReference type="Proteomes" id="UP000186677">
    <property type="component" value="Unassembled WGS sequence"/>
</dbReference>
<evidence type="ECO:0000256" key="5">
    <source>
        <dbReference type="SAM" id="SignalP"/>
    </source>
</evidence>
<dbReference type="Gene3D" id="2.50.20.10">
    <property type="entry name" value="Lipoprotein localisation LolA/LolB/LppX"/>
    <property type="match status" value="1"/>
</dbReference>
<gene>
    <name evidence="6" type="ORF">BOH73_19370</name>
    <name evidence="7" type="ORF">BOH74_05735</name>
</gene>
<evidence type="ECO:0000313" key="8">
    <source>
        <dbReference type="Proteomes" id="UP000185990"/>
    </source>
</evidence>
<dbReference type="Proteomes" id="UP000185990">
    <property type="component" value="Unassembled WGS sequence"/>
</dbReference>
<comment type="subunit">
    <text evidence="1">Monomer.</text>
</comment>
<feature type="signal peptide" evidence="5">
    <location>
        <begin position="1"/>
        <end position="24"/>
    </location>
</feature>
<dbReference type="InterPro" id="IPR019207">
    <property type="entry name" value="DUF2092"/>
</dbReference>
<dbReference type="GO" id="GO:0015031">
    <property type="term" value="P:protein transport"/>
    <property type="evidence" value="ECO:0007669"/>
    <property type="project" value="UniProtKB-KW"/>
</dbReference>
<accession>A0A1Q4KDL9</accession>
<evidence type="ECO:0000313" key="7">
    <source>
        <dbReference type="EMBL" id="OKA27282.1"/>
    </source>
</evidence>
<comment type="caution">
    <text evidence="7">The sequence shown here is derived from an EMBL/GenBank/DDBJ whole genome shotgun (WGS) entry which is preliminary data.</text>
</comment>
<evidence type="ECO:0000256" key="4">
    <source>
        <dbReference type="ARBA" id="ARBA00022927"/>
    </source>
</evidence>
<protein>
    <recommendedName>
        <fullName evidence="10">DUF2092 domain-containing protein</fullName>
    </recommendedName>
</protein>
<keyword evidence="3 5" id="KW-0732">Signal</keyword>
<reference evidence="7 8" key="1">
    <citation type="submission" date="2016-11" db="EMBL/GenBank/DDBJ databases">
        <title>Draft genome of Pseudomonas versuta A4R1.12.</title>
        <authorList>
            <person name="See-Too W.-S."/>
        </authorList>
    </citation>
    <scope>NUCLEOTIDE SEQUENCE [LARGE SCALE GENOMIC DNA]</scope>
    <source>
        <strain evidence="7 8">A4R1.12</strain>
    </source>
</reference>
<evidence type="ECO:0000313" key="6">
    <source>
        <dbReference type="EMBL" id="OKA18644.1"/>
    </source>
</evidence>
<evidence type="ECO:0000256" key="3">
    <source>
        <dbReference type="ARBA" id="ARBA00022729"/>
    </source>
</evidence>
<organism evidence="7 8">
    <name type="scientific">Pseudomonas versuta</name>
    <dbReference type="NCBI Taxonomy" id="1788301"/>
    <lineage>
        <taxon>Bacteria</taxon>
        <taxon>Pseudomonadati</taxon>
        <taxon>Pseudomonadota</taxon>
        <taxon>Gammaproteobacteria</taxon>
        <taxon>Pseudomonadales</taxon>
        <taxon>Pseudomonadaceae</taxon>
        <taxon>Pseudomonas</taxon>
    </lineage>
</organism>
<dbReference type="AlphaFoldDB" id="A0A0M3UDX4"/>
<dbReference type="EMBL" id="MPJC01000016">
    <property type="protein sequence ID" value="OKA18644.1"/>
    <property type="molecule type" value="Genomic_DNA"/>
</dbReference>
<evidence type="ECO:0008006" key="10">
    <source>
        <dbReference type="Google" id="ProtNLM"/>
    </source>
</evidence>
<proteinExistence type="predicted"/>
<keyword evidence="2" id="KW-0813">Transport</keyword>
<feature type="chain" id="PRO_5005790347" description="DUF2092 domain-containing protein" evidence="5">
    <location>
        <begin position="25"/>
        <end position="256"/>
    </location>
</feature>
<dbReference type="Pfam" id="PF09865">
    <property type="entry name" value="DUF2092"/>
    <property type="match status" value="1"/>
</dbReference>
<reference evidence="6 9" key="2">
    <citation type="submission" date="2016-11" db="EMBL/GenBank/DDBJ databases">
        <title>Draft genome of Pseudomonas versuta A4R1.5.</title>
        <authorList>
            <person name="See-Too W.-S."/>
        </authorList>
    </citation>
    <scope>NUCLEOTIDE SEQUENCE [LARGE SCALE GENOMIC DNA]</scope>
    <source>
        <strain evidence="6 9">A4R1.5</strain>
    </source>
</reference>
<evidence type="ECO:0000313" key="9">
    <source>
        <dbReference type="Proteomes" id="UP000186677"/>
    </source>
</evidence>
<name>A0A0M3UDX4_9PSED</name>
<dbReference type="KEGG" id="ppsy:AOC04_10705"/>
<sequence>MSNMPIVRNTLLGLLLAVTGQIHAAEPVTIEPAAVQALERMGSYLRSLKQFAVEARSQTDQVLDNGQTIEFRHTTHLLAEQPDKLQISIDNQDLHRSLFYNGKTFTLYQSPGTYYARAPAPATINALIDQLHDRYAIELPLADLFRWNADTAKQAGLRSALLIGSDTLDGQRCDHYALRQDDIDWQVWLRQGEQPLPCRLIISRRDIPEQPRHSVDFSWQLNPPLNPKSFEFVPPAGAQEVPLQWATGQSGAEQQP</sequence>
<evidence type="ECO:0000256" key="2">
    <source>
        <dbReference type="ARBA" id="ARBA00022448"/>
    </source>
</evidence>
<evidence type="ECO:0000256" key="1">
    <source>
        <dbReference type="ARBA" id="ARBA00011245"/>
    </source>
</evidence>
<dbReference type="InterPro" id="IPR029046">
    <property type="entry name" value="LolA/LolB/LppX"/>
</dbReference>
<dbReference type="EMBL" id="MPJD01000010">
    <property type="protein sequence ID" value="OKA27282.1"/>
    <property type="molecule type" value="Genomic_DNA"/>
</dbReference>